<accession>A0A426WWA6</accession>
<evidence type="ECO:0000256" key="1">
    <source>
        <dbReference type="SAM" id="MobiDB-lite"/>
    </source>
</evidence>
<evidence type="ECO:0000259" key="2">
    <source>
        <dbReference type="Pfam" id="PF03732"/>
    </source>
</evidence>
<sequence>MSQEHPLGNSGAEHHPEPNHSQPTEEVTAAASTTTNRFWRMMIDLGFPSPASNPAPFVVTAEAFLGLTSQMEVLKSRGEIGESSKVGSPFTPEIQGKPLPTNFKLSTFEPYDGSGNPTKHIAAFYAQMALYDTSDTLMCRAFSTTLRGPARTWYSRLKPASISSFDLLAKEFELNFLASVRPKSTTASLLGLVRGSDEPLS</sequence>
<gene>
    <name evidence="3" type="ORF">B296_00034444</name>
</gene>
<dbReference type="Pfam" id="PF03732">
    <property type="entry name" value="Retrotrans_gag"/>
    <property type="match status" value="1"/>
</dbReference>
<dbReference type="AlphaFoldDB" id="A0A426WWA6"/>
<reference evidence="3 4" key="1">
    <citation type="journal article" date="2014" name="Agronomy (Basel)">
        <title>A Draft Genome Sequence for Ensete ventricosum, the Drought-Tolerant Tree Against Hunger.</title>
        <authorList>
            <person name="Harrison J."/>
            <person name="Moore K.A."/>
            <person name="Paszkiewicz K."/>
            <person name="Jones T."/>
            <person name="Grant M."/>
            <person name="Ambacheew D."/>
            <person name="Muzemil S."/>
            <person name="Studholme D.J."/>
        </authorList>
    </citation>
    <scope>NUCLEOTIDE SEQUENCE [LARGE SCALE GENOMIC DNA]</scope>
</reference>
<dbReference type="InterPro" id="IPR005162">
    <property type="entry name" value="Retrotrans_gag_dom"/>
</dbReference>
<feature type="domain" description="Retrotransposon gag" evidence="2">
    <location>
        <begin position="141"/>
        <end position="197"/>
    </location>
</feature>
<dbReference type="PANTHER" id="PTHR33223">
    <property type="entry name" value="CCHC-TYPE DOMAIN-CONTAINING PROTEIN"/>
    <property type="match status" value="1"/>
</dbReference>
<dbReference type="EMBL" id="AMZH03038108">
    <property type="protein sequence ID" value="RRT31570.1"/>
    <property type="molecule type" value="Genomic_DNA"/>
</dbReference>
<proteinExistence type="predicted"/>
<name>A0A426WWA6_ENSVE</name>
<dbReference type="Proteomes" id="UP000287651">
    <property type="component" value="Unassembled WGS sequence"/>
</dbReference>
<protein>
    <recommendedName>
        <fullName evidence="2">Retrotransposon gag domain-containing protein</fullName>
    </recommendedName>
</protein>
<comment type="caution">
    <text evidence="3">The sequence shown here is derived from an EMBL/GenBank/DDBJ whole genome shotgun (WGS) entry which is preliminary data.</text>
</comment>
<organism evidence="3 4">
    <name type="scientific">Ensete ventricosum</name>
    <name type="common">Abyssinian banana</name>
    <name type="synonym">Musa ensete</name>
    <dbReference type="NCBI Taxonomy" id="4639"/>
    <lineage>
        <taxon>Eukaryota</taxon>
        <taxon>Viridiplantae</taxon>
        <taxon>Streptophyta</taxon>
        <taxon>Embryophyta</taxon>
        <taxon>Tracheophyta</taxon>
        <taxon>Spermatophyta</taxon>
        <taxon>Magnoliopsida</taxon>
        <taxon>Liliopsida</taxon>
        <taxon>Zingiberales</taxon>
        <taxon>Musaceae</taxon>
        <taxon>Ensete</taxon>
    </lineage>
</organism>
<dbReference type="PANTHER" id="PTHR33223:SF10">
    <property type="entry name" value="AMINOTRANSFERASE-LIKE PLANT MOBILE DOMAIN-CONTAINING PROTEIN"/>
    <property type="match status" value="1"/>
</dbReference>
<feature type="region of interest" description="Disordered" evidence="1">
    <location>
        <begin position="1"/>
        <end position="31"/>
    </location>
</feature>
<evidence type="ECO:0000313" key="3">
    <source>
        <dbReference type="EMBL" id="RRT31570.1"/>
    </source>
</evidence>
<evidence type="ECO:0000313" key="4">
    <source>
        <dbReference type="Proteomes" id="UP000287651"/>
    </source>
</evidence>